<feature type="region of interest" description="Disordered" evidence="1">
    <location>
        <begin position="84"/>
        <end position="135"/>
    </location>
</feature>
<protein>
    <submittedName>
        <fullName evidence="2">Uncharacterized protein</fullName>
    </submittedName>
</protein>
<organism evidence="2 3">
    <name type="scientific">Thermoleophilum album</name>
    <dbReference type="NCBI Taxonomy" id="29539"/>
    <lineage>
        <taxon>Bacteria</taxon>
        <taxon>Bacillati</taxon>
        <taxon>Actinomycetota</taxon>
        <taxon>Thermoleophilia</taxon>
        <taxon>Thermoleophilales</taxon>
        <taxon>Thermoleophilaceae</taxon>
        <taxon>Thermoleophilum</taxon>
    </lineage>
</organism>
<name>A0A1H6FJV6_THEAL</name>
<feature type="compositionally biased region" description="Basic and acidic residues" evidence="1">
    <location>
        <begin position="84"/>
        <end position="98"/>
    </location>
</feature>
<feature type="compositionally biased region" description="Basic residues" evidence="1">
    <location>
        <begin position="116"/>
        <end position="134"/>
    </location>
</feature>
<feature type="compositionally biased region" description="Low complexity" evidence="1">
    <location>
        <begin position="225"/>
        <end position="262"/>
    </location>
</feature>
<evidence type="ECO:0000256" key="1">
    <source>
        <dbReference type="SAM" id="MobiDB-lite"/>
    </source>
</evidence>
<feature type="compositionally biased region" description="Polar residues" evidence="1">
    <location>
        <begin position="99"/>
        <end position="109"/>
    </location>
</feature>
<dbReference type="AlphaFoldDB" id="A0A1H6FJV6"/>
<evidence type="ECO:0000313" key="2">
    <source>
        <dbReference type="EMBL" id="SEH10500.1"/>
    </source>
</evidence>
<feature type="region of interest" description="Disordered" evidence="1">
    <location>
        <begin position="198"/>
        <end position="293"/>
    </location>
</feature>
<feature type="region of interest" description="Disordered" evidence="1">
    <location>
        <begin position="44"/>
        <end position="69"/>
    </location>
</feature>
<dbReference type="RefSeq" id="WP_177169246.1">
    <property type="nucleotide sequence ID" value="NZ_FNWJ01000001.1"/>
</dbReference>
<proteinExistence type="predicted"/>
<dbReference type="EMBL" id="FNWJ01000001">
    <property type="protein sequence ID" value="SEH10500.1"/>
    <property type="molecule type" value="Genomic_DNA"/>
</dbReference>
<dbReference type="Proteomes" id="UP000222056">
    <property type="component" value="Unassembled WGS sequence"/>
</dbReference>
<keyword evidence="3" id="KW-1185">Reference proteome</keyword>
<gene>
    <name evidence="2" type="ORF">SAMN02745716_0359</name>
</gene>
<sequence>MARRSLKAELNQIRAWVREGRTDAWIAHQLEVSVSELRAFKREHGLTGPERSPLGGDLPYPDEDDLRARDEELVAERLRREEERLRREEEERMRKEAEQTASVEQSQESADSEAQKRRRKRRGRRGGRRRRGQRHVFEATFDHGEEGYGIWLDPAVQDDPLYAEHWAGHRPVKVTIEADRLIVTRLAPGELIIHDDEADGESAESAHEQAPEVDGSSPEAVAELGAADAPATETGEEGAPAAESRGEEAPSAPAGSDYAAAAETRGDEAPAAPAGSDEHAHPLDNADEQAEPS</sequence>
<reference evidence="3" key="1">
    <citation type="submission" date="2016-10" db="EMBL/GenBank/DDBJ databases">
        <authorList>
            <person name="Varghese N."/>
            <person name="Submissions S."/>
        </authorList>
    </citation>
    <scope>NUCLEOTIDE SEQUENCE [LARGE SCALE GENOMIC DNA]</scope>
    <source>
        <strain evidence="3">ATCC 35263</strain>
    </source>
</reference>
<evidence type="ECO:0000313" key="3">
    <source>
        <dbReference type="Proteomes" id="UP000222056"/>
    </source>
</evidence>
<accession>A0A1H6FJV6</accession>